<name>A0ABN1TMP4_9ACTN</name>
<reference evidence="1 2" key="1">
    <citation type="journal article" date="2019" name="Int. J. Syst. Evol. Microbiol.">
        <title>The Global Catalogue of Microorganisms (GCM) 10K type strain sequencing project: providing services to taxonomists for standard genome sequencing and annotation.</title>
        <authorList>
            <consortium name="The Broad Institute Genomics Platform"/>
            <consortium name="The Broad Institute Genome Sequencing Center for Infectious Disease"/>
            <person name="Wu L."/>
            <person name="Ma J."/>
        </authorList>
    </citation>
    <scope>NUCLEOTIDE SEQUENCE [LARGE SCALE GENOMIC DNA]</scope>
    <source>
        <strain evidence="1 2">JCM 13002</strain>
    </source>
</reference>
<protein>
    <submittedName>
        <fullName evidence="1">Uncharacterized protein</fullName>
    </submittedName>
</protein>
<sequence length="153" mass="16965">MQPVVPFEQIGGRNVDADQGHAGVELPEGSWWDWDVVAWDPGQFRLAADYDLTYHHGLELVFGDPLYVSCPATFQDPVFRAPTSEELATVTGLLGERPPVFVAFEADAGGPDPVSCLVAADRLDIVRENVLRYWRDDAAPGQRFASWVRPPEQ</sequence>
<dbReference type="EMBL" id="BAAALD010000036">
    <property type="protein sequence ID" value="GAA1091333.1"/>
    <property type="molecule type" value="Genomic_DNA"/>
</dbReference>
<gene>
    <name evidence="1" type="ORF">GCM10009663_38930</name>
</gene>
<keyword evidence="2" id="KW-1185">Reference proteome</keyword>
<proteinExistence type="predicted"/>
<evidence type="ECO:0000313" key="1">
    <source>
        <dbReference type="EMBL" id="GAA1091333.1"/>
    </source>
</evidence>
<comment type="caution">
    <text evidence="1">The sequence shown here is derived from an EMBL/GenBank/DDBJ whole genome shotgun (WGS) entry which is preliminary data.</text>
</comment>
<dbReference type="Proteomes" id="UP001499987">
    <property type="component" value="Unassembled WGS sequence"/>
</dbReference>
<evidence type="ECO:0000313" key="2">
    <source>
        <dbReference type="Proteomes" id="UP001499987"/>
    </source>
</evidence>
<accession>A0ABN1TMP4</accession>
<organism evidence="1 2">
    <name type="scientific">Kitasatospora arboriphila</name>
    <dbReference type="NCBI Taxonomy" id="258052"/>
    <lineage>
        <taxon>Bacteria</taxon>
        <taxon>Bacillati</taxon>
        <taxon>Actinomycetota</taxon>
        <taxon>Actinomycetes</taxon>
        <taxon>Kitasatosporales</taxon>
        <taxon>Streptomycetaceae</taxon>
        <taxon>Kitasatospora</taxon>
    </lineage>
</organism>